<evidence type="ECO:0000313" key="2">
    <source>
        <dbReference type="EMBL" id="KAL2653220.1"/>
    </source>
</evidence>
<dbReference type="AlphaFoldDB" id="A0ABD1ZP34"/>
<keyword evidence="3" id="KW-1185">Reference proteome</keyword>
<feature type="compositionally biased region" description="Polar residues" evidence="1">
    <location>
        <begin position="76"/>
        <end position="90"/>
    </location>
</feature>
<dbReference type="Proteomes" id="UP001605036">
    <property type="component" value="Unassembled WGS sequence"/>
</dbReference>
<evidence type="ECO:0000313" key="3">
    <source>
        <dbReference type="Proteomes" id="UP001605036"/>
    </source>
</evidence>
<comment type="caution">
    <text evidence="2">The sequence shown here is derived from an EMBL/GenBank/DDBJ whole genome shotgun (WGS) entry which is preliminary data.</text>
</comment>
<protein>
    <submittedName>
        <fullName evidence="2">Uncharacterized protein</fullName>
    </submittedName>
</protein>
<reference evidence="2 3" key="1">
    <citation type="submission" date="2024-09" db="EMBL/GenBank/DDBJ databases">
        <title>Chromosome-scale assembly of Riccia fluitans.</title>
        <authorList>
            <person name="Paukszto L."/>
            <person name="Sawicki J."/>
            <person name="Karawczyk K."/>
            <person name="Piernik-Szablinska J."/>
            <person name="Szczecinska M."/>
            <person name="Mazdziarz M."/>
        </authorList>
    </citation>
    <scope>NUCLEOTIDE SEQUENCE [LARGE SCALE GENOMIC DNA]</scope>
    <source>
        <strain evidence="2">Rf_01</strain>
        <tissue evidence="2">Aerial parts of the thallus</tissue>
    </source>
</reference>
<feature type="region of interest" description="Disordered" evidence="1">
    <location>
        <begin position="33"/>
        <end position="90"/>
    </location>
</feature>
<proteinExistence type="predicted"/>
<dbReference type="EMBL" id="JBHFFA010000001">
    <property type="protein sequence ID" value="KAL2653220.1"/>
    <property type="molecule type" value="Genomic_DNA"/>
</dbReference>
<feature type="compositionally biased region" description="Basic and acidic residues" evidence="1">
    <location>
        <begin position="59"/>
        <end position="75"/>
    </location>
</feature>
<sequence>MDANGVATCLNKERPRPEAELVVVKLTDVGMARGQNHQRTAVSEPGNGQARLGEMMRGTYEEDREPKRANTKERNLTQWRSQQTPVRANH</sequence>
<gene>
    <name evidence="2" type="ORF">R1flu_021348</name>
</gene>
<organism evidence="2 3">
    <name type="scientific">Riccia fluitans</name>
    <dbReference type="NCBI Taxonomy" id="41844"/>
    <lineage>
        <taxon>Eukaryota</taxon>
        <taxon>Viridiplantae</taxon>
        <taxon>Streptophyta</taxon>
        <taxon>Embryophyta</taxon>
        <taxon>Marchantiophyta</taxon>
        <taxon>Marchantiopsida</taxon>
        <taxon>Marchantiidae</taxon>
        <taxon>Marchantiales</taxon>
        <taxon>Ricciaceae</taxon>
        <taxon>Riccia</taxon>
    </lineage>
</organism>
<accession>A0ABD1ZP34</accession>
<evidence type="ECO:0000256" key="1">
    <source>
        <dbReference type="SAM" id="MobiDB-lite"/>
    </source>
</evidence>
<name>A0ABD1ZP34_9MARC</name>